<protein>
    <submittedName>
        <fullName evidence="2">Uncharacterized protein</fullName>
    </submittedName>
</protein>
<reference evidence="2 3" key="1">
    <citation type="submission" date="2020-02" db="EMBL/GenBank/DDBJ databases">
        <authorList>
            <person name="Gao J."/>
            <person name="Sun J."/>
        </authorList>
    </citation>
    <scope>NUCLEOTIDE SEQUENCE [LARGE SCALE GENOMIC DNA]</scope>
    <source>
        <strain evidence="2 3">7124</strain>
    </source>
</reference>
<sequence>MTSEQISIITSVFTTLVGTCATLIGLVFVAYTFAMQSRKKSRIDREEQKKENFIMVVTLGNLLLPMFVLLIFLSLLAFNLNTITSNGLLKVNLQILSYLSLIIICIIFLNILLPILLKKTYRFVSGIGVLISFGSILIPIANYLLFGINLSLKLAIVYTAFLLAMTVLQIWTYINISSYYKLKKLEES</sequence>
<keyword evidence="3" id="KW-1185">Reference proteome</keyword>
<feature type="transmembrane region" description="Helical" evidence="1">
    <location>
        <begin position="53"/>
        <end position="75"/>
    </location>
</feature>
<feature type="transmembrane region" description="Helical" evidence="1">
    <location>
        <begin position="6"/>
        <end position="33"/>
    </location>
</feature>
<keyword evidence="1" id="KW-0812">Transmembrane</keyword>
<dbReference type="EMBL" id="JAAKGU010000011">
    <property type="protein sequence ID" value="NGM84790.1"/>
    <property type="molecule type" value="Genomic_DNA"/>
</dbReference>
<dbReference type="Proteomes" id="UP000480151">
    <property type="component" value="Unassembled WGS sequence"/>
</dbReference>
<comment type="caution">
    <text evidence="2">The sequence shown here is derived from an EMBL/GenBank/DDBJ whole genome shotgun (WGS) entry which is preliminary data.</text>
</comment>
<evidence type="ECO:0000256" key="1">
    <source>
        <dbReference type="SAM" id="Phobius"/>
    </source>
</evidence>
<proteinExistence type="predicted"/>
<feature type="transmembrane region" description="Helical" evidence="1">
    <location>
        <begin position="152"/>
        <end position="174"/>
    </location>
</feature>
<keyword evidence="1" id="KW-1133">Transmembrane helix</keyword>
<dbReference type="RefSeq" id="WP_165102157.1">
    <property type="nucleotide sequence ID" value="NZ_JAAKGU010000011.1"/>
</dbReference>
<evidence type="ECO:0000313" key="3">
    <source>
        <dbReference type="Proteomes" id="UP000480151"/>
    </source>
</evidence>
<evidence type="ECO:0000313" key="2">
    <source>
        <dbReference type="EMBL" id="NGM84790.1"/>
    </source>
</evidence>
<organism evidence="2 3">
    <name type="scientific">Paenibacillus apii</name>
    <dbReference type="NCBI Taxonomy" id="1850370"/>
    <lineage>
        <taxon>Bacteria</taxon>
        <taxon>Bacillati</taxon>
        <taxon>Bacillota</taxon>
        <taxon>Bacilli</taxon>
        <taxon>Bacillales</taxon>
        <taxon>Paenibacillaceae</taxon>
        <taxon>Paenibacillus</taxon>
    </lineage>
</organism>
<keyword evidence="1" id="KW-0472">Membrane</keyword>
<name>A0A6M1PNF8_9BACL</name>
<accession>A0A6M1PNF8</accession>
<feature type="transmembrane region" description="Helical" evidence="1">
    <location>
        <begin position="95"/>
        <end position="116"/>
    </location>
</feature>
<dbReference type="AlphaFoldDB" id="A0A6M1PNF8"/>
<gene>
    <name evidence="2" type="ORF">G5B47_20515</name>
</gene>
<feature type="transmembrane region" description="Helical" evidence="1">
    <location>
        <begin position="123"/>
        <end position="146"/>
    </location>
</feature>